<accession>A0A818YJ47</accession>
<evidence type="ECO:0000313" key="3">
    <source>
        <dbReference type="EMBL" id="CAF3757367.1"/>
    </source>
</evidence>
<evidence type="ECO:0000313" key="4">
    <source>
        <dbReference type="Proteomes" id="UP000663881"/>
    </source>
</evidence>
<keyword evidence="1" id="KW-1133">Transmembrane helix</keyword>
<dbReference type="AlphaFoldDB" id="A0A818YJ47"/>
<sequence>MCMLVIRNVRSFSLQKEIIVFIAILFGIIFGIIIFIWWILGTIWWIRLTLNIIPQLKHPTSLTLCHPVIYWTALVANILGLIGFIIQICIAIDGDMTASKQSLNNRV</sequence>
<dbReference type="EMBL" id="CAJOAY010000902">
    <property type="protein sequence ID" value="CAF3757367.1"/>
    <property type="molecule type" value="Genomic_DNA"/>
</dbReference>
<evidence type="ECO:0000256" key="1">
    <source>
        <dbReference type="SAM" id="Phobius"/>
    </source>
</evidence>
<protein>
    <submittedName>
        <fullName evidence="3">Uncharacterized protein</fullName>
    </submittedName>
</protein>
<keyword evidence="1" id="KW-0472">Membrane</keyword>
<evidence type="ECO:0000313" key="2">
    <source>
        <dbReference type="EMBL" id="CAF0971855.1"/>
    </source>
</evidence>
<gene>
    <name evidence="3" type="ORF">OKA104_LOCUS16043</name>
    <name evidence="2" type="ORF">VCS650_LOCUS13179</name>
</gene>
<organism evidence="3 4">
    <name type="scientific">Adineta steineri</name>
    <dbReference type="NCBI Taxonomy" id="433720"/>
    <lineage>
        <taxon>Eukaryota</taxon>
        <taxon>Metazoa</taxon>
        <taxon>Spiralia</taxon>
        <taxon>Gnathifera</taxon>
        <taxon>Rotifera</taxon>
        <taxon>Eurotatoria</taxon>
        <taxon>Bdelloidea</taxon>
        <taxon>Adinetida</taxon>
        <taxon>Adinetidae</taxon>
        <taxon>Adineta</taxon>
    </lineage>
</organism>
<reference evidence="3" key="1">
    <citation type="submission" date="2021-02" db="EMBL/GenBank/DDBJ databases">
        <authorList>
            <person name="Nowell W R."/>
        </authorList>
    </citation>
    <scope>NUCLEOTIDE SEQUENCE</scope>
</reference>
<dbReference type="EMBL" id="CAJNON010000105">
    <property type="protein sequence ID" value="CAF0971855.1"/>
    <property type="molecule type" value="Genomic_DNA"/>
</dbReference>
<dbReference type="OrthoDB" id="10046427at2759"/>
<name>A0A818YJ47_9BILA</name>
<dbReference type="Proteomes" id="UP000663891">
    <property type="component" value="Unassembled WGS sequence"/>
</dbReference>
<feature type="transmembrane region" description="Helical" evidence="1">
    <location>
        <begin position="68"/>
        <end position="92"/>
    </location>
</feature>
<feature type="transmembrane region" description="Helical" evidence="1">
    <location>
        <begin position="20"/>
        <end position="48"/>
    </location>
</feature>
<proteinExistence type="predicted"/>
<keyword evidence="1" id="KW-0812">Transmembrane</keyword>
<comment type="caution">
    <text evidence="3">The sequence shown here is derived from an EMBL/GenBank/DDBJ whole genome shotgun (WGS) entry which is preliminary data.</text>
</comment>
<dbReference type="Proteomes" id="UP000663881">
    <property type="component" value="Unassembled WGS sequence"/>
</dbReference>